<dbReference type="Proteomes" id="UP000807769">
    <property type="component" value="Unassembled WGS sequence"/>
</dbReference>
<feature type="region of interest" description="Disordered" evidence="1">
    <location>
        <begin position="1"/>
        <end position="62"/>
    </location>
</feature>
<organism evidence="2 3">
    <name type="scientific">Suillus subaureus</name>
    <dbReference type="NCBI Taxonomy" id="48587"/>
    <lineage>
        <taxon>Eukaryota</taxon>
        <taxon>Fungi</taxon>
        <taxon>Dikarya</taxon>
        <taxon>Basidiomycota</taxon>
        <taxon>Agaricomycotina</taxon>
        <taxon>Agaricomycetes</taxon>
        <taxon>Agaricomycetidae</taxon>
        <taxon>Boletales</taxon>
        <taxon>Suillineae</taxon>
        <taxon>Suillaceae</taxon>
        <taxon>Suillus</taxon>
    </lineage>
</organism>
<feature type="compositionally biased region" description="Basic residues" evidence="1">
    <location>
        <begin position="1"/>
        <end position="14"/>
    </location>
</feature>
<proteinExistence type="predicted"/>
<reference evidence="2" key="1">
    <citation type="journal article" date="2020" name="New Phytol.">
        <title>Comparative genomics reveals dynamic genome evolution in host specialist ectomycorrhizal fungi.</title>
        <authorList>
            <person name="Lofgren L.A."/>
            <person name="Nguyen N.H."/>
            <person name="Vilgalys R."/>
            <person name="Ruytinx J."/>
            <person name="Liao H.L."/>
            <person name="Branco S."/>
            <person name="Kuo A."/>
            <person name="LaButti K."/>
            <person name="Lipzen A."/>
            <person name="Andreopoulos W."/>
            <person name="Pangilinan J."/>
            <person name="Riley R."/>
            <person name="Hundley H."/>
            <person name="Na H."/>
            <person name="Barry K."/>
            <person name="Grigoriev I.V."/>
            <person name="Stajich J.E."/>
            <person name="Kennedy P.G."/>
        </authorList>
    </citation>
    <scope>NUCLEOTIDE SEQUENCE</scope>
    <source>
        <strain evidence="2">MN1</strain>
    </source>
</reference>
<dbReference type="AlphaFoldDB" id="A0A9P7JK93"/>
<dbReference type="EMBL" id="JABBWG010000001">
    <property type="protein sequence ID" value="KAG1827112.1"/>
    <property type="molecule type" value="Genomic_DNA"/>
</dbReference>
<feature type="compositionally biased region" description="Basic and acidic residues" evidence="1">
    <location>
        <begin position="47"/>
        <end position="60"/>
    </location>
</feature>
<comment type="caution">
    <text evidence="2">The sequence shown here is derived from an EMBL/GenBank/DDBJ whole genome shotgun (WGS) entry which is preliminary data.</text>
</comment>
<dbReference type="RefSeq" id="XP_041199959.1">
    <property type="nucleotide sequence ID" value="XM_041339069.1"/>
</dbReference>
<accession>A0A9P7JK93</accession>
<sequence>MRCRDRRSPARRLHTQYSSTTGPTASKVTSAGSVTRRQSAQRRSRAINRDRELEEERDVGGEGSDDLIHWMVRQLSDSNECFIMKTPQQVNFCLKLVLINKSIQDRRTSTRCEPSVHREGRTTHDVTVTPRGTCGDTPPVDYVRDFLSSLRPNLEHKIQDFKKIGLDSKTTLDTFIRWQASEREGWIFSQNLYLQLTPLELSGLMLGIEKLSDGGNGA</sequence>
<protein>
    <submittedName>
        <fullName evidence="2">Uncharacterized protein</fullName>
    </submittedName>
</protein>
<dbReference type="OrthoDB" id="2651997at2759"/>
<dbReference type="GeneID" id="64633085"/>
<evidence type="ECO:0000313" key="2">
    <source>
        <dbReference type="EMBL" id="KAG1827112.1"/>
    </source>
</evidence>
<evidence type="ECO:0000256" key="1">
    <source>
        <dbReference type="SAM" id="MobiDB-lite"/>
    </source>
</evidence>
<name>A0A9P7JK93_9AGAM</name>
<feature type="compositionally biased region" description="Polar residues" evidence="1">
    <location>
        <begin position="15"/>
        <end position="35"/>
    </location>
</feature>
<gene>
    <name evidence="2" type="ORF">BJ212DRAFT_1474294</name>
</gene>
<keyword evidence="3" id="KW-1185">Reference proteome</keyword>
<evidence type="ECO:0000313" key="3">
    <source>
        <dbReference type="Proteomes" id="UP000807769"/>
    </source>
</evidence>